<dbReference type="InterPro" id="IPR033712">
    <property type="entry name" value="Pumilio_RNA-bd"/>
</dbReference>
<evidence type="ECO:0000313" key="11">
    <source>
        <dbReference type="Proteomes" id="UP000094801"/>
    </source>
</evidence>
<evidence type="ECO:0000256" key="7">
    <source>
        <dbReference type="PROSITE-ProRule" id="PRU00317"/>
    </source>
</evidence>
<evidence type="ECO:0000256" key="1">
    <source>
        <dbReference type="ARBA" id="ARBA00004496"/>
    </source>
</evidence>
<dbReference type="InterPro" id="IPR014810">
    <property type="entry name" value="Fcf2_C"/>
</dbReference>
<feature type="compositionally biased region" description="Low complexity" evidence="8">
    <location>
        <begin position="385"/>
        <end position="401"/>
    </location>
</feature>
<dbReference type="Pfam" id="PF08698">
    <property type="entry name" value="Fcf2"/>
    <property type="match status" value="1"/>
</dbReference>
<dbReference type="Pfam" id="PF00806">
    <property type="entry name" value="PUF"/>
    <property type="match status" value="8"/>
</dbReference>
<feature type="compositionally biased region" description="Polar residues" evidence="8">
    <location>
        <begin position="1"/>
        <end position="22"/>
    </location>
</feature>
<feature type="repeat" description="Pumilio" evidence="7">
    <location>
        <begin position="718"/>
        <end position="755"/>
    </location>
</feature>
<dbReference type="PANTHER" id="PTHR12537">
    <property type="entry name" value="RNA BINDING PROTEIN PUMILIO-RELATED"/>
    <property type="match status" value="1"/>
</dbReference>
<protein>
    <recommendedName>
        <fullName evidence="6">Pumilio homology domain family member 3</fullName>
    </recommendedName>
</protein>
<dbReference type="InterPro" id="IPR033133">
    <property type="entry name" value="PUM-HD"/>
</dbReference>
<dbReference type="EMBL" id="KV453864">
    <property type="protein sequence ID" value="ODV83386.1"/>
    <property type="molecule type" value="Genomic_DNA"/>
</dbReference>
<keyword evidence="3" id="KW-0677">Repeat</keyword>
<dbReference type="SMART" id="SM00025">
    <property type="entry name" value="Pumilio"/>
    <property type="match status" value="8"/>
</dbReference>
<dbReference type="Gene3D" id="1.25.10.10">
    <property type="entry name" value="Leucine-rich Repeat Variant"/>
    <property type="match status" value="1"/>
</dbReference>
<feature type="domain" description="PUM-HD" evidence="9">
    <location>
        <begin position="435"/>
        <end position="781"/>
    </location>
</feature>
<evidence type="ECO:0000256" key="8">
    <source>
        <dbReference type="SAM" id="MobiDB-lite"/>
    </source>
</evidence>
<evidence type="ECO:0000256" key="5">
    <source>
        <dbReference type="ARBA" id="ARBA00060736"/>
    </source>
</evidence>
<dbReference type="PANTHER" id="PTHR12537:SF12">
    <property type="entry name" value="MATERNAL PROTEIN PUMILIO"/>
    <property type="match status" value="1"/>
</dbReference>
<comment type="similarity">
    <text evidence="5">Belongs to the PUF3 family.</text>
</comment>
<keyword evidence="11" id="KW-1185">Reference proteome</keyword>
<dbReference type="GO" id="GO:0005737">
    <property type="term" value="C:cytoplasm"/>
    <property type="evidence" value="ECO:0007669"/>
    <property type="project" value="UniProtKB-SubCell"/>
</dbReference>
<feature type="non-terminal residue" evidence="10">
    <location>
        <position position="1"/>
    </location>
</feature>
<dbReference type="CDD" id="cd07920">
    <property type="entry name" value="Pumilio"/>
    <property type="match status" value="1"/>
</dbReference>
<gene>
    <name evidence="10" type="ORF">CANARDRAFT_203187</name>
</gene>
<evidence type="ECO:0000256" key="3">
    <source>
        <dbReference type="ARBA" id="ARBA00022737"/>
    </source>
</evidence>
<evidence type="ECO:0000256" key="4">
    <source>
        <dbReference type="ARBA" id="ARBA00022884"/>
    </source>
</evidence>
<feature type="repeat" description="Pumilio" evidence="7">
    <location>
        <begin position="635"/>
        <end position="670"/>
    </location>
</feature>
<feature type="repeat" description="Pumilio" evidence="7">
    <location>
        <begin position="527"/>
        <end position="562"/>
    </location>
</feature>
<dbReference type="Proteomes" id="UP000094801">
    <property type="component" value="Unassembled WGS sequence"/>
</dbReference>
<proteinExistence type="inferred from homology"/>
<evidence type="ECO:0000259" key="9">
    <source>
        <dbReference type="PROSITE" id="PS50303"/>
    </source>
</evidence>
<accession>A0A1E4SV53</accession>
<dbReference type="AlphaFoldDB" id="A0A1E4SV53"/>
<dbReference type="OrthoDB" id="668540at2759"/>
<dbReference type="PROSITE" id="PS50303">
    <property type="entry name" value="PUM_HD"/>
    <property type="match status" value="1"/>
</dbReference>
<feature type="region of interest" description="Disordered" evidence="8">
    <location>
        <begin position="153"/>
        <end position="203"/>
    </location>
</feature>
<dbReference type="InterPro" id="IPR011989">
    <property type="entry name" value="ARM-like"/>
</dbReference>
<keyword evidence="2" id="KW-0963">Cytoplasm</keyword>
<dbReference type="SUPFAM" id="SSF48371">
    <property type="entry name" value="ARM repeat"/>
    <property type="match status" value="1"/>
</dbReference>
<evidence type="ECO:0000313" key="10">
    <source>
        <dbReference type="EMBL" id="ODV83386.1"/>
    </source>
</evidence>
<organism evidence="10 11">
    <name type="scientific">[Candida] arabinofermentans NRRL YB-2248</name>
    <dbReference type="NCBI Taxonomy" id="983967"/>
    <lineage>
        <taxon>Eukaryota</taxon>
        <taxon>Fungi</taxon>
        <taxon>Dikarya</taxon>
        <taxon>Ascomycota</taxon>
        <taxon>Saccharomycotina</taxon>
        <taxon>Pichiomycetes</taxon>
        <taxon>Pichiales</taxon>
        <taxon>Pichiaceae</taxon>
        <taxon>Ogataea</taxon>
        <taxon>Ogataea/Candida clade</taxon>
    </lineage>
</organism>
<feature type="region of interest" description="Disordered" evidence="8">
    <location>
        <begin position="383"/>
        <end position="438"/>
    </location>
</feature>
<feature type="repeat" description="Pumilio" evidence="7">
    <location>
        <begin position="491"/>
        <end position="526"/>
    </location>
</feature>
<feature type="repeat" description="Pumilio" evidence="7">
    <location>
        <begin position="671"/>
        <end position="706"/>
    </location>
</feature>
<dbReference type="STRING" id="983967.A0A1E4SV53"/>
<reference evidence="11" key="1">
    <citation type="submission" date="2016-04" db="EMBL/GenBank/DDBJ databases">
        <title>Comparative genomics of biotechnologically important yeasts.</title>
        <authorList>
            <consortium name="DOE Joint Genome Institute"/>
            <person name="Riley R."/>
            <person name="Haridas S."/>
            <person name="Wolfe K.H."/>
            <person name="Lopes M.R."/>
            <person name="Hittinger C.T."/>
            <person name="Goker M."/>
            <person name="Salamov A."/>
            <person name="Wisecaver J."/>
            <person name="Long T.M."/>
            <person name="Aerts A.L."/>
            <person name="Barry K."/>
            <person name="Choi C."/>
            <person name="Clum A."/>
            <person name="Coughlan A.Y."/>
            <person name="Deshpande S."/>
            <person name="Douglass A.P."/>
            <person name="Hanson S.J."/>
            <person name="Klenk H.-P."/>
            <person name="Labutti K."/>
            <person name="Lapidus A."/>
            <person name="Lindquist E."/>
            <person name="Lipzen A."/>
            <person name="Meier-Kolthoff J.P."/>
            <person name="Ohm R.A."/>
            <person name="Otillar R.P."/>
            <person name="Pangilinan J."/>
            <person name="Peng Y."/>
            <person name="Rokas A."/>
            <person name="Rosa C.A."/>
            <person name="Scheuner C."/>
            <person name="Sibirny A.A."/>
            <person name="Slot J.C."/>
            <person name="Stielow J.B."/>
            <person name="Sun H."/>
            <person name="Kurtzman C.P."/>
            <person name="Blackwell M."/>
            <person name="Grigoriev I.V."/>
            <person name="Jeffries T.W."/>
        </authorList>
    </citation>
    <scope>NUCLEOTIDE SEQUENCE [LARGE SCALE GENOMIC DNA]</scope>
    <source>
        <strain evidence="11">NRRL YB-2248</strain>
    </source>
</reference>
<dbReference type="InterPro" id="IPR001313">
    <property type="entry name" value="Pumilio_RNA-bd_rpt"/>
</dbReference>
<name>A0A1E4SV53_9ASCO</name>
<evidence type="ECO:0000256" key="2">
    <source>
        <dbReference type="ARBA" id="ARBA00022490"/>
    </source>
</evidence>
<dbReference type="GO" id="GO:0003730">
    <property type="term" value="F:mRNA 3'-UTR binding"/>
    <property type="evidence" value="ECO:0007669"/>
    <property type="project" value="TreeGrafter"/>
</dbReference>
<keyword evidence="4" id="KW-0694">RNA-binding</keyword>
<dbReference type="InterPro" id="IPR016024">
    <property type="entry name" value="ARM-type_fold"/>
</dbReference>
<evidence type="ECO:0000256" key="6">
    <source>
        <dbReference type="ARBA" id="ARBA00081811"/>
    </source>
</evidence>
<dbReference type="FunFam" id="1.25.10.10:FF:000004">
    <property type="entry name" value="Pumilio homolog 1 isoform 2"/>
    <property type="match status" value="1"/>
</dbReference>
<feature type="repeat" description="Pumilio" evidence="7">
    <location>
        <begin position="455"/>
        <end position="490"/>
    </location>
</feature>
<feature type="compositionally biased region" description="Low complexity" evidence="8">
    <location>
        <begin position="408"/>
        <end position="417"/>
    </location>
</feature>
<dbReference type="PROSITE" id="PS50302">
    <property type="entry name" value="PUM"/>
    <property type="match status" value="8"/>
</dbReference>
<dbReference type="GO" id="GO:0000288">
    <property type="term" value="P:nuclear-transcribed mRNA catabolic process, deadenylation-dependent decay"/>
    <property type="evidence" value="ECO:0007669"/>
    <property type="project" value="TreeGrafter"/>
</dbReference>
<feature type="region of interest" description="Disordered" evidence="8">
    <location>
        <begin position="1"/>
        <end position="32"/>
    </location>
</feature>
<sequence>EQINNNPWESRSSGTYNTSTAPKPTAPNETDNDVASIISGLSGANSNLFGKANSVFAGANMKSSNFDEAVISDSGSDNVNPNPRFKALSAISAPTAQHKSRFAANLFGSNSVAGVPVSSFGGSALGSSNFMEKFASVTEKTRELEMNMNKLSVSSQTNPIANSRAGNNDNSASSDHLASRRSSVLMGNEMSTPPAVFREPRKQSFSEKLDTYINSPNNSRHLSFSSDINLVKSEHNSIILEGPNENKNIWNPATAATFRPSGFEGNLTQQQQQQLQMQQFQQFQLQQGNEFAFMQQAGMIPPFGMGPGSFFPQMPQMMTPPPFMGPIIPNDGSQNNPNTQADNAASPSEPAPALNPSFYPAGMVPNRAMSPFVMPPFNPYNMFVPPSQQQQQPQTSALQQPGIIPGASSSPAQSNSKSMKKGASPKPVKQKKHIVRSPLLEEFRNNKSKEYTLKDIYGHGFEFAKDQHGSRFIQQQLTVSSDQDKEAIFNEIRNFSIDLMTDVFGNYVIQKYFEYGNTVQRKIMFESMRGSFNQLSLQMYGCRVVQKCLEVAELQDQLLLLDEVKGNILNMVKDQNGNHVIQKSIECMPIAEIPFILESLKDQIYHLSTHPYGCRVIQRLLEFSNEADQKFILDELKGYIFYLIQDQFGNYVIQHIIEHGTTEYTDEVLKVVLANLVELSKHKFASNAVEKCIIYQNVENRVKIYNEILKDNMELNAELDENSSLSLMMKDPFANYVVQKMVELIEADKKKLLIMKIREYLELINKGSYGKHLASIEKLIALSETYPDAGSSSETILDDDEDLQLDDIFNKLYKLSKTSDESVKQANEREKFEELKSSASKLPTIKTTMLDNPTEYLKSMQKQERISQIKRLNDPITSLPKNTMKKQKEPTATEKWFSLPKVELTEKLKRDLTVLKNRSSIDPKRHYKKDASWKIPENFQIGTIVGSASDYYNRINRKDRGTGFVEELLKDSDSKKWFKRKYNEVQVKKTSGGKRFYKDKQEKRKRA</sequence>
<feature type="region of interest" description="Disordered" evidence="8">
    <location>
        <begin position="319"/>
        <end position="353"/>
    </location>
</feature>
<comment type="subcellular location">
    <subcellularLocation>
        <location evidence="1">Cytoplasm</location>
    </subcellularLocation>
</comment>
<feature type="repeat" description="Pumilio" evidence="7">
    <location>
        <begin position="563"/>
        <end position="598"/>
    </location>
</feature>
<feature type="compositionally biased region" description="Polar residues" evidence="8">
    <location>
        <begin position="153"/>
        <end position="182"/>
    </location>
</feature>
<feature type="repeat" description="Pumilio" evidence="7">
    <location>
        <begin position="599"/>
        <end position="634"/>
    </location>
</feature>
<feature type="compositionally biased region" description="Polar residues" evidence="8">
    <location>
        <begin position="331"/>
        <end position="346"/>
    </location>
</feature>